<dbReference type="GO" id="GO:0005737">
    <property type="term" value="C:cytoplasm"/>
    <property type="evidence" value="ECO:0007669"/>
    <property type="project" value="TreeGrafter"/>
</dbReference>
<dbReference type="GO" id="GO:0006227">
    <property type="term" value="P:dUDP biosynthetic process"/>
    <property type="evidence" value="ECO:0007669"/>
    <property type="project" value="TreeGrafter"/>
</dbReference>
<evidence type="ECO:0000256" key="8">
    <source>
        <dbReference type="HAMAP-Rule" id="MF_00165"/>
    </source>
</evidence>
<evidence type="ECO:0000256" key="3">
    <source>
        <dbReference type="ARBA" id="ARBA00022727"/>
    </source>
</evidence>
<feature type="domain" description="Thymidylate kinase-like" evidence="9">
    <location>
        <begin position="8"/>
        <end position="190"/>
    </location>
</feature>
<evidence type="ECO:0000256" key="6">
    <source>
        <dbReference type="ARBA" id="ARBA00022840"/>
    </source>
</evidence>
<dbReference type="Pfam" id="PF02223">
    <property type="entry name" value="Thymidylate_kin"/>
    <property type="match status" value="1"/>
</dbReference>
<organism evidence="10 11">
    <name type="scientific">Candidatus Colwellbacteria bacterium RIFCSPLOWO2_01_FULL_48_10</name>
    <dbReference type="NCBI Taxonomy" id="1797690"/>
    <lineage>
        <taxon>Bacteria</taxon>
        <taxon>Candidatus Colwelliibacteriota</taxon>
    </lineage>
</organism>
<comment type="similarity">
    <text evidence="1 8">Belongs to the thymidylate kinase family.</text>
</comment>
<comment type="caution">
    <text evidence="10">The sequence shown here is derived from an EMBL/GenBank/DDBJ whole genome shotgun (WGS) entry which is preliminary data.</text>
</comment>
<proteinExistence type="inferred from homology"/>
<sequence>MRGYFIVIEGPDGVGKSVQAALLRAYLDTRGCKVVLTKEPTKEGSAASKIREVLSRNSKADPYELQRLFAEDRRNHLETVIKPALARGETVISDRYFFSSFAYGSLECDLEKIVELNKDFPIPDLTIVLSASPEVCVDRMKKRGDKSPEFFEEAEKLKKVTEVYKSLMSKFPNMQLIDSEEGIESIHQRIISLLPENLGV</sequence>
<dbReference type="InterPro" id="IPR018094">
    <property type="entry name" value="Thymidylate_kinase"/>
</dbReference>
<keyword evidence="3 8" id="KW-0545">Nucleotide biosynthesis</keyword>
<dbReference type="Proteomes" id="UP000178744">
    <property type="component" value="Unassembled WGS sequence"/>
</dbReference>
<comment type="catalytic activity">
    <reaction evidence="7 8">
        <text>dTMP + ATP = dTDP + ADP</text>
        <dbReference type="Rhea" id="RHEA:13517"/>
        <dbReference type="ChEBI" id="CHEBI:30616"/>
        <dbReference type="ChEBI" id="CHEBI:58369"/>
        <dbReference type="ChEBI" id="CHEBI:63528"/>
        <dbReference type="ChEBI" id="CHEBI:456216"/>
        <dbReference type="EC" id="2.7.4.9"/>
    </reaction>
</comment>
<evidence type="ECO:0000313" key="11">
    <source>
        <dbReference type="Proteomes" id="UP000178744"/>
    </source>
</evidence>
<dbReference type="GO" id="GO:0006233">
    <property type="term" value="P:dTDP biosynthetic process"/>
    <property type="evidence" value="ECO:0007669"/>
    <property type="project" value="InterPro"/>
</dbReference>
<reference evidence="10 11" key="1">
    <citation type="journal article" date="2016" name="Nat. Commun.">
        <title>Thousands of microbial genomes shed light on interconnected biogeochemical processes in an aquifer system.</title>
        <authorList>
            <person name="Anantharaman K."/>
            <person name="Brown C.T."/>
            <person name="Hug L.A."/>
            <person name="Sharon I."/>
            <person name="Castelle C.J."/>
            <person name="Probst A.J."/>
            <person name="Thomas B.C."/>
            <person name="Singh A."/>
            <person name="Wilkins M.J."/>
            <person name="Karaoz U."/>
            <person name="Brodie E.L."/>
            <person name="Williams K.H."/>
            <person name="Hubbard S.S."/>
            <person name="Banfield J.F."/>
        </authorList>
    </citation>
    <scope>NUCLEOTIDE SEQUENCE [LARGE SCALE GENOMIC DNA]</scope>
</reference>
<dbReference type="HAMAP" id="MF_00165">
    <property type="entry name" value="Thymidylate_kinase"/>
    <property type="match status" value="1"/>
</dbReference>
<evidence type="ECO:0000256" key="4">
    <source>
        <dbReference type="ARBA" id="ARBA00022741"/>
    </source>
</evidence>
<dbReference type="PANTHER" id="PTHR10344">
    <property type="entry name" value="THYMIDYLATE KINASE"/>
    <property type="match status" value="1"/>
</dbReference>
<dbReference type="GO" id="GO:0004798">
    <property type="term" value="F:dTMP kinase activity"/>
    <property type="evidence" value="ECO:0007669"/>
    <property type="project" value="UniProtKB-UniRule"/>
</dbReference>
<keyword evidence="4 8" id="KW-0547">Nucleotide-binding</keyword>
<evidence type="ECO:0000256" key="7">
    <source>
        <dbReference type="ARBA" id="ARBA00048743"/>
    </source>
</evidence>
<evidence type="ECO:0000259" key="9">
    <source>
        <dbReference type="Pfam" id="PF02223"/>
    </source>
</evidence>
<dbReference type="PANTHER" id="PTHR10344:SF4">
    <property type="entry name" value="UMP-CMP KINASE 2, MITOCHONDRIAL"/>
    <property type="match status" value="1"/>
</dbReference>
<evidence type="ECO:0000256" key="5">
    <source>
        <dbReference type="ARBA" id="ARBA00022777"/>
    </source>
</evidence>
<protein>
    <recommendedName>
        <fullName evidence="8">Thymidylate kinase</fullName>
        <ecNumber evidence="8">2.7.4.9</ecNumber>
    </recommendedName>
    <alternativeName>
        <fullName evidence="8">dTMP kinase</fullName>
    </alternativeName>
</protein>
<dbReference type="GO" id="GO:0005524">
    <property type="term" value="F:ATP binding"/>
    <property type="evidence" value="ECO:0007669"/>
    <property type="project" value="UniProtKB-UniRule"/>
</dbReference>
<accession>A0A1G1Z4G8</accession>
<dbReference type="CDD" id="cd01672">
    <property type="entry name" value="TMPK"/>
    <property type="match status" value="1"/>
</dbReference>
<comment type="function">
    <text evidence="8">Phosphorylation of dTMP to form dTDP in both de novo and salvage pathways of dTTP synthesis.</text>
</comment>
<evidence type="ECO:0000256" key="2">
    <source>
        <dbReference type="ARBA" id="ARBA00022679"/>
    </source>
</evidence>
<dbReference type="NCBIfam" id="TIGR00041">
    <property type="entry name" value="DTMP_kinase"/>
    <property type="match status" value="1"/>
</dbReference>
<dbReference type="GO" id="GO:0006235">
    <property type="term" value="P:dTTP biosynthetic process"/>
    <property type="evidence" value="ECO:0007669"/>
    <property type="project" value="UniProtKB-UniRule"/>
</dbReference>
<dbReference type="AlphaFoldDB" id="A0A1G1Z4G8"/>
<dbReference type="EC" id="2.7.4.9" evidence="8"/>
<gene>
    <name evidence="8" type="primary">tmk</name>
    <name evidence="10" type="ORF">A3B23_01100</name>
</gene>
<dbReference type="InterPro" id="IPR039430">
    <property type="entry name" value="Thymidylate_kin-like_dom"/>
</dbReference>
<dbReference type="InterPro" id="IPR027417">
    <property type="entry name" value="P-loop_NTPase"/>
</dbReference>
<name>A0A1G1Z4G8_9BACT</name>
<dbReference type="STRING" id="1797690.A3B23_01100"/>
<keyword evidence="6 8" id="KW-0067">ATP-binding</keyword>
<dbReference type="SUPFAM" id="SSF52540">
    <property type="entry name" value="P-loop containing nucleoside triphosphate hydrolases"/>
    <property type="match status" value="1"/>
</dbReference>
<evidence type="ECO:0000256" key="1">
    <source>
        <dbReference type="ARBA" id="ARBA00009776"/>
    </source>
</evidence>
<keyword evidence="2 8" id="KW-0808">Transferase</keyword>
<dbReference type="EMBL" id="MHIY01000023">
    <property type="protein sequence ID" value="OGY59538.1"/>
    <property type="molecule type" value="Genomic_DNA"/>
</dbReference>
<feature type="binding site" evidence="8">
    <location>
        <begin position="10"/>
        <end position="17"/>
    </location>
    <ligand>
        <name>ATP</name>
        <dbReference type="ChEBI" id="CHEBI:30616"/>
    </ligand>
</feature>
<evidence type="ECO:0000313" key="10">
    <source>
        <dbReference type="EMBL" id="OGY59538.1"/>
    </source>
</evidence>
<dbReference type="Gene3D" id="3.40.50.300">
    <property type="entry name" value="P-loop containing nucleotide triphosphate hydrolases"/>
    <property type="match status" value="1"/>
</dbReference>
<keyword evidence="5 8" id="KW-0418">Kinase</keyword>